<dbReference type="GO" id="GO:0005524">
    <property type="term" value="F:ATP binding"/>
    <property type="evidence" value="ECO:0007669"/>
    <property type="project" value="UniProtKB-KW"/>
</dbReference>
<dbReference type="AlphaFoldDB" id="A0A103Z9F8"/>
<comment type="caution">
    <text evidence="1">The sequence shown here is derived from an EMBL/GenBank/DDBJ whole genome shotgun (WGS) entry which is preliminary data.</text>
</comment>
<keyword evidence="1" id="KW-0547">Nucleotide-binding</keyword>
<dbReference type="InterPro" id="IPR014558">
    <property type="entry name" value="UCP029720"/>
</dbReference>
<gene>
    <name evidence="1" type="ORF">WS90_24960</name>
</gene>
<dbReference type="PANTHER" id="PTHR39335:SF1">
    <property type="entry name" value="BLL4220 PROTEIN"/>
    <property type="match status" value="1"/>
</dbReference>
<name>A0A103Z9F8_BURCE</name>
<dbReference type="EMBL" id="LOYH01000089">
    <property type="protein sequence ID" value="KVK75905.1"/>
    <property type="molecule type" value="Genomic_DNA"/>
</dbReference>
<proteinExistence type="predicted"/>
<dbReference type="InterPro" id="IPR005297">
    <property type="entry name" value="Lipoprotein_repeat"/>
</dbReference>
<sequence>MKQLKSFPHSIARQLLVVAATAAALNLGGCASHNAGVSSVPKSVKTAGGVLTNARGMTLYTFDRDTVAGKSACNGNCEIKWPPLTADSTDKAVGDYTVIVRDDGTKQWAYRDKPLYLWSLDKAPGQVTGDGFMNVWHTAKP</sequence>
<dbReference type="RefSeq" id="WP_059731759.1">
    <property type="nucleotide sequence ID" value="NZ_LOYH01000089.1"/>
</dbReference>
<protein>
    <submittedName>
        <fullName evidence="1">ATP-binding protein</fullName>
    </submittedName>
</protein>
<reference evidence="1 2" key="1">
    <citation type="submission" date="2015-11" db="EMBL/GenBank/DDBJ databases">
        <title>Expanding the genomic diversity of Burkholderia species for the development of highly accurate diagnostics.</title>
        <authorList>
            <person name="Sahl J."/>
            <person name="Keim P."/>
            <person name="Wagner D."/>
        </authorList>
    </citation>
    <scope>NUCLEOTIDE SEQUENCE [LARGE SCALE GENOMIC DNA]</scope>
    <source>
        <strain evidence="1 2">MSMB1302</strain>
    </source>
</reference>
<dbReference type="GO" id="GO:0043448">
    <property type="term" value="P:alkane catabolic process"/>
    <property type="evidence" value="ECO:0007669"/>
    <property type="project" value="TreeGrafter"/>
</dbReference>
<evidence type="ECO:0000313" key="2">
    <source>
        <dbReference type="Proteomes" id="UP000069001"/>
    </source>
</evidence>
<dbReference type="Proteomes" id="UP000069001">
    <property type="component" value="Unassembled WGS sequence"/>
</dbReference>
<keyword evidence="1" id="KW-0067">ATP-binding</keyword>
<evidence type="ECO:0000313" key="1">
    <source>
        <dbReference type="EMBL" id="KVK75905.1"/>
    </source>
</evidence>
<dbReference type="PANTHER" id="PTHR39335">
    <property type="entry name" value="BLL4220 PROTEIN"/>
    <property type="match status" value="1"/>
</dbReference>
<accession>A0A103Z9F8</accession>
<organism evidence="1 2">
    <name type="scientific">Burkholderia cepacia</name>
    <name type="common">Pseudomonas cepacia</name>
    <dbReference type="NCBI Taxonomy" id="292"/>
    <lineage>
        <taxon>Bacteria</taxon>
        <taxon>Pseudomonadati</taxon>
        <taxon>Pseudomonadota</taxon>
        <taxon>Betaproteobacteria</taxon>
        <taxon>Burkholderiales</taxon>
        <taxon>Burkholderiaceae</taxon>
        <taxon>Burkholderia</taxon>
        <taxon>Burkholderia cepacia complex</taxon>
    </lineage>
</organism>
<dbReference type="Pfam" id="PF03640">
    <property type="entry name" value="Lipoprotein_15"/>
    <property type="match status" value="2"/>
</dbReference>
<dbReference type="PIRSF" id="PIRSF029720">
    <property type="entry name" value="UCP029720"/>
    <property type="match status" value="1"/>
</dbReference>